<proteinExistence type="predicted"/>
<dbReference type="STRING" id="4533.J3LHY2"/>
<evidence type="ECO:0000256" key="1">
    <source>
        <dbReference type="SAM" id="MobiDB-lite"/>
    </source>
</evidence>
<dbReference type="GO" id="GO:0043565">
    <property type="term" value="F:sequence-specific DNA binding"/>
    <property type="evidence" value="ECO:0007669"/>
    <property type="project" value="InterPro"/>
</dbReference>
<keyword evidence="3" id="KW-1185">Reference proteome</keyword>
<dbReference type="GO" id="GO:0003700">
    <property type="term" value="F:DNA-binding transcription factor activity"/>
    <property type="evidence" value="ECO:0007669"/>
    <property type="project" value="InterPro"/>
</dbReference>
<dbReference type="InterPro" id="IPR036576">
    <property type="entry name" value="WRKY_dom_sf"/>
</dbReference>
<reference evidence="2" key="1">
    <citation type="submission" date="2013-04" db="UniProtKB">
        <authorList>
            <consortium name="EnsemblPlants"/>
        </authorList>
    </citation>
    <scope>IDENTIFICATION</scope>
</reference>
<dbReference type="HOGENOM" id="CLU_2658464_0_0_1"/>
<name>J3LHY2_ORYBR</name>
<feature type="region of interest" description="Disordered" evidence="1">
    <location>
        <begin position="40"/>
        <end position="76"/>
    </location>
</feature>
<dbReference type="Gramene" id="OB02G42490.1">
    <property type="protein sequence ID" value="OB02G42490.1"/>
    <property type="gene ID" value="OB02G42490"/>
</dbReference>
<dbReference type="AlphaFoldDB" id="J3LHY2"/>
<sequence length="76" mass="9130">MVKKEQKRARQPRFVFMAKSEIDHLEDGYRWRKLVCAKGSQEQPIPKHPYKSRQRQKRSRFISIHINPGNARNARN</sequence>
<dbReference type="EnsemblPlants" id="OB02G42490.1">
    <property type="protein sequence ID" value="OB02G42490.1"/>
    <property type="gene ID" value="OB02G42490"/>
</dbReference>
<dbReference type="Proteomes" id="UP000006038">
    <property type="component" value="Unassembled WGS sequence"/>
</dbReference>
<dbReference type="Gene3D" id="2.20.25.80">
    <property type="entry name" value="WRKY domain"/>
    <property type="match status" value="1"/>
</dbReference>
<organism evidence="2">
    <name type="scientific">Oryza brachyantha</name>
    <name type="common">malo sina</name>
    <dbReference type="NCBI Taxonomy" id="4533"/>
    <lineage>
        <taxon>Eukaryota</taxon>
        <taxon>Viridiplantae</taxon>
        <taxon>Streptophyta</taxon>
        <taxon>Embryophyta</taxon>
        <taxon>Tracheophyta</taxon>
        <taxon>Spermatophyta</taxon>
        <taxon>Magnoliopsida</taxon>
        <taxon>Liliopsida</taxon>
        <taxon>Poales</taxon>
        <taxon>Poaceae</taxon>
        <taxon>BOP clade</taxon>
        <taxon>Oryzoideae</taxon>
        <taxon>Oryzeae</taxon>
        <taxon>Oryzinae</taxon>
        <taxon>Oryza</taxon>
    </lineage>
</organism>
<evidence type="ECO:0008006" key="4">
    <source>
        <dbReference type="Google" id="ProtNLM"/>
    </source>
</evidence>
<protein>
    <recommendedName>
        <fullName evidence="4">WRKY domain-containing protein</fullName>
    </recommendedName>
</protein>
<evidence type="ECO:0000313" key="3">
    <source>
        <dbReference type="Proteomes" id="UP000006038"/>
    </source>
</evidence>
<feature type="compositionally biased region" description="Basic residues" evidence="1">
    <location>
        <begin position="48"/>
        <end position="60"/>
    </location>
</feature>
<accession>J3LHY2</accession>
<evidence type="ECO:0000313" key="2">
    <source>
        <dbReference type="EnsemblPlants" id="OB02G42490.1"/>
    </source>
</evidence>